<dbReference type="KEGG" id="cvr:CHLNCDRAFT_12523"/>
<feature type="non-terminal residue" evidence="1">
    <location>
        <position position="180"/>
    </location>
</feature>
<proteinExistence type="predicted"/>
<dbReference type="EMBL" id="GL433868">
    <property type="protein sequence ID" value="EFN51074.1"/>
    <property type="molecule type" value="Genomic_DNA"/>
</dbReference>
<dbReference type="Pfam" id="PF00106">
    <property type="entry name" value="adh_short"/>
    <property type="match status" value="1"/>
</dbReference>
<feature type="non-terminal residue" evidence="1">
    <location>
        <position position="1"/>
    </location>
</feature>
<evidence type="ECO:0000313" key="1">
    <source>
        <dbReference type="EMBL" id="EFN51074.1"/>
    </source>
</evidence>
<dbReference type="GeneID" id="17350504"/>
<evidence type="ECO:0000313" key="2">
    <source>
        <dbReference type="Proteomes" id="UP000008141"/>
    </source>
</evidence>
<sequence>AVAVVSGANRGLGLELCRQLQQRGWRVVALCRRSSPELEALRQDCQRSSSSHVTVVEGVDALAGVSAGLLICSAGILSTYSMADLDTAAIRQQVEANALGPLRVAHALGANLAPAGAKVAIVSSKMGSVADTAQDGQNGSVGYRMSKAAANMAGQLLALELRQRGIPLLLIHPGTVTTGM</sequence>
<protein>
    <submittedName>
        <fullName evidence="1">Uncharacterized protein</fullName>
    </submittedName>
</protein>
<dbReference type="OrthoDB" id="5296at2759"/>
<dbReference type="eggNOG" id="KOG1611">
    <property type="taxonomic scope" value="Eukaryota"/>
</dbReference>
<dbReference type="GO" id="GO:0016616">
    <property type="term" value="F:oxidoreductase activity, acting on the CH-OH group of donors, NAD or NADP as acceptor"/>
    <property type="evidence" value="ECO:0007669"/>
    <property type="project" value="TreeGrafter"/>
</dbReference>
<keyword evidence="2" id="KW-1185">Reference proteome</keyword>
<organism evidence="2">
    <name type="scientific">Chlorella variabilis</name>
    <name type="common">Green alga</name>
    <dbReference type="NCBI Taxonomy" id="554065"/>
    <lineage>
        <taxon>Eukaryota</taxon>
        <taxon>Viridiplantae</taxon>
        <taxon>Chlorophyta</taxon>
        <taxon>core chlorophytes</taxon>
        <taxon>Trebouxiophyceae</taxon>
        <taxon>Chlorellales</taxon>
        <taxon>Chlorellaceae</taxon>
        <taxon>Chlorella clade</taxon>
        <taxon>Chlorella</taxon>
    </lineage>
</organism>
<dbReference type="Gene3D" id="3.40.50.720">
    <property type="entry name" value="NAD(P)-binding Rossmann-like Domain"/>
    <property type="match status" value="1"/>
</dbReference>
<dbReference type="PANTHER" id="PTHR45458">
    <property type="entry name" value="SHORT-CHAIN DEHYDROGENASE/REDUCTASE SDR"/>
    <property type="match status" value="1"/>
</dbReference>
<dbReference type="PRINTS" id="PR00081">
    <property type="entry name" value="GDHRDH"/>
</dbReference>
<dbReference type="InterPro" id="IPR036291">
    <property type="entry name" value="NAD(P)-bd_dom_sf"/>
</dbReference>
<reference evidence="1 2" key="1">
    <citation type="journal article" date="2010" name="Plant Cell">
        <title>The Chlorella variabilis NC64A genome reveals adaptation to photosymbiosis, coevolution with viruses, and cryptic sex.</title>
        <authorList>
            <person name="Blanc G."/>
            <person name="Duncan G."/>
            <person name="Agarkova I."/>
            <person name="Borodovsky M."/>
            <person name="Gurnon J."/>
            <person name="Kuo A."/>
            <person name="Lindquist E."/>
            <person name="Lucas S."/>
            <person name="Pangilinan J."/>
            <person name="Polle J."/>
            <person name="Salamov A."/>
            <person name="Terry A."/>
            <person name="Yamada T."/>
            <person name="Dunigan D.D."/>
            <person name="Grigoriev I.V."/>
            <person name="Claverie J.M."/>
            <person name="Van Etten J.L."/>
        </authorList>
    </citation>
    <scope>NUCLEOTIDE SEQUENCE [LARGE SCALE GENOMIC DNA]</scope>
    <source>
        <strain evidence="1 2">NC64A</strain>
    </source>
</reference>
<gene>
    <name evidence="1" type="ORF">CHLNCDRAFT_12523</name>
</gene>
<accession>E1ZSW1</accession>
<dbReference type="AlphaFoldDB" id="E1ZSW1"/>
<dbReference type="InterPro" id="IPR052184">
    <property type="entry name" value="SDR_enzymes"/>
</dbReference>
<dbReference type="PANTHER" id="PTHR45458:SF1">
    <property type="entry name" value="SHORT CHAIN DEHYDROGENASE"/>
    <property type="match status" value="1"/>
</dbReference>
<dbReference type="RefSeq" id="XP_005843176.1">
    <property type="nucleotide sequence ID" value="XM_005843114.1"/>
</dbReference>
<name>E1ZSW1_CHLVA</name>
<dbReference type="OMA" id="WHREGYE"/>
<dbReference type="Proteomes" id="UP000008141">
    <property type="component" value="Unassembled WGS sequence"/>
</dbReference>
<dbReference type="InParanoid" id="E1ZSW1"/>
<dbReference type="SUPFAM" id="SSF51735">
    <property type="entry name" value="NAD(P)-binding Rossmann-fold domains"/>
    <property type="match status" value="1"/>
</dbReference>
<dbReference type="InterPro" id="IPR002347">
    <property type="entry name" value="SDR_fam"/>
</dbReference>